<dbReference type="InterPro" id="IPR044999">
    <property type="entry name" value="CbbY-like"/>
</dbReference>
<organism evidence="1 2">
    <name type="scientific">Methylacidiphilum caldifontis</name>
    <dbReference type="NCBI Taxonomy" id="2795386"/>
    <lineage>
        <taxon>Bacteria</taxon>
        <taxon>Pseudomonadati</taxon>
        <taxon>Verrucomicrobiota</taxon>
        <taxon>Methylacidiphilae</taxon>
        <taxon>Methylacidiphilales</taxon>
        <taxon>Methylacidiphilaceae</taxon>
        <taxon>Methylacidiphilum (ex Ratnadevi et al. 2023)</taxon>
    </lineage>
</organism>
<dbReference type="OrthoDB" id="9797743at2"/>
<dbReference type="EMBL" id="LXQC01000198">
    <property type="protein sequence ID" value="TFE65905.1"/>
    <property type="molecule type" value="Genomic_DNA"/>
</dbReference>
<dbReference type="InterPro" id="IPR023214">
    <property type="entry name" value="HAD_sf"/>
</dbReference>
<dbReference type="AlphaFoldDB" id="A0A4Y8P731"/>
<dbReference type="Pfam" id="PF13419">
    <property type="entry name" value="HAD_2"/>
    <property type="match status" value="1"/>
</dbReference>
<dbReference type="PANTHER" id="PTHR42896:SF2">
    <property type="entry name" value="CBBY-LIKE PROTEIN"/>
    <property type="match status" value="1"/>
</dbReference>
<keyword evidence="2" id="KW-1185">Reference proteome</keyword>
<dbReference type="SUPFAM" id="SSF56784">
    <property type="entry name" value="HAD-like"/>
    <property type="match status" value="1"/>
</dbReference>
<evidence type="ECO:0000313" key="1">
    <source>
        <dbReference type="EMBL" id="TFE65905.1"/>
    </source>
</evidence>
<sequence length="236" mass="26872">MGRSLLKAIILDFDGTIGYTEKEAHLPACNEAFRKMNIPIQWSWEEFITLLELPGNQARMEYTYRKLYPFVEEKTLKELSEKWIKIKKELYVRKYVYQARLRDGISELIKGAMIQKIHVAIVSTSIEPQIEAFLDQHLPEARGYIYPILGKGAGKKTAEDSPLYNKCLEILNLKKEQAIAIEDSRVGLQAALKAGIKCVVVPNEYTAQQDFGGASFVTADISRLNLVQLEEFLIKS</sequence>
<protein>
    <submittedName>
        <fullName evidence="1">Phosphatase</fullName>
    </submittedName>
</protein>
<dbReference type="InterPro" id="IPR023198">
    <property type="entry name" value="PGP-like_dom2"/>
</dbReference>
<gene>
    <name evidence="1" type="ORF">A7Q10_02795</name>
</gene>
<dbReference type="RefSeq" id="WP_134440932.1">
    <property type="nucleotide sequence ID" value="NZ_CP065957.1"/>
</dbReference>
<dbReference type="InterPro" id="IPR036412">
    <property type="entry name" value="HAD-like_sf"/>
</dbReference>
<dbReference type="PANTHER" id="PTHR42896">
    <property type="entry name" value="XYLULOSE-1,5-BISPHOSPHATE (XUBP) PHOSPHATASE"/>
    <property type="match status" value="1"/>
</dbReference>
<dbReference type="Gene3D" id="1.10.150.240">
    <property type="entry name" value="Putative phosphatase, domain 2"/>
    <property type="match status" value="1"/>
</dbReference>
<dbReference type="Proteomes" id="UP000297713">
    <property type="component" value="Unassembled WGS sequence"/>
</dbReference>
<dbReference type="Gene3D" id="3.40.50.1000">
    <property type="entry name" value="HAD superfamily/HAD-like"/>
    <property type="match status" value="1"/>
</dbReference>
<accession>A0A4Y8P731</accession>
<reference evidence="1 2" key="1">
    <citation type="submission" date="2016-05" db="EMBL/GenBank/DDBJ databases">
        <title>Diversity and Homogeneity among Thermoacidophilic Verrucomicrobia Methanotrophs Linked with Geographical Origin.</title>
        <authorList>
            <person name="Erikstad H.-A."/>
            <person name="Smestad N.B."/>
            <person name="Ceballos R.M."/>
            <person name="Birkeland N.-K."/>
        </authorList>
    </citation>
    <scope>NUCLEOTIDE SEQUENCE [LARGE SCALE GENOMIC DNA]</scope>
    <source>
        <strain evidence="1 2">Phi</strain>
    </source>
</reference>
<proteinExistence type="predicted"/>
<evidence type="ECO:0000313" key="2">
    <source>
        <dbReference type="Proteomes" id="UP000297713"/>
    </source>
</evidence>
<dbReference type="GO" id="GO:0016787">
    <property type="term" value="F:hydrolase activity"/>
    <property type="evidence" value="ECO:0007669"/>
    <property type="project" value="InterPro"/>
</dbReference>
<comment type="caution">
    <text evidence="1">The sequence shown here is derived from an EMBL/GenBank/DDBJ whole genome shotgun (WGS) entry which is preliminary data.</text>
</comment>
<name>A0A4Y8P731_9BACT</name>
<dbReference type="InterPro" id="IPR041492">
    <property type="entry name" value="HAD_2"/>
</dbReference>